<proteinExistence type="predicted"/>
<feature type="non-terminal residue" evidence="1">
    <location>
        <position position="1"/>
    </location>
</feature>
<dbReference type="Proteomes" id="UP000324800">
    <property type="component" value="Unassembled WGS sequence"/>
</dbReference>
<evidence type="ECO:0000313" key="1">
    <source>
        <dbReference type="EMBL" id="KAA6382956.1"/>
    </source>
</evidence>
<dbReference type="EMBL" id="SNRW01006498">
    <property type="protein sequence ID" value="KAA6382956.1"/>
    <property type="molecule type" value="Genomic_DNA"/>
</dbReference>
<name>A0A5J4VKG9_9EUKA</name>
<comment type="caution">
    <text evidence="1">The sequence shown here is derived from an EMBL/GenBank/DDBJ whole genome shotgun (WGS) entry which is preliminary data.</text>
</comment>
<dbReference type="AlphaFoldDB" id="A0A5J4VKG9"/>
<evidence type="ECO:0000313" key="2">
    <source>
        <dbReference type="Proteomes" id="UP000324800"/>
    </source>
</evidence>
<reference evidence="1 2" key="1">
    <citation type="submission" date="2019-03" db="EMBL/GenBank/DDBJ databases">
        <title>Single cell metagenomics reveals metabolic interactions within the superorganism composed of flagellate Streblomastix strix and complex community of Bacteroidetes bacteria on its surface.</title>
        <authorList>
            <person name="Treitli S.C."/>
            <person name="Kolisko M."/>
            <person name="Husnik F."/>
            <person name="Keeling P."/>
            <person name="Hampl V."/>
        </authorList>
    </citation>
    <scope>NUCLEOTIDE SEQUENCE [LARGE SCALE GENOMIC DNA]</scope>
    <source>
        <strain evidence="1">ST1C</strain>
    </source>
</reference>
<accession>A0A5J4VKG9</accession>
<protein>
    <submittedName>
        <fullName evidence="1">Uncharacterized protein</fullName>
    </submittedName>
</protein>
<sequence>FKPVERDLGEIIAKFEGEFGGYGFQGARPLFQSHFYLGYFTLNPIISKRVWWKRLQKSFFYMIKCEFGGNGPKRARPPFATYIYQFKTVIFSKIGKFQCEPLYSNKNGGCKMMIGSGKPHPIGSIPCTQLAVDEDLMRDLHREAKNQATPDLADSASGGLQKTIL</sequence>
<organism evidence="1 2">
    <name type="scientific">Streblomastix strix</name>
    <dbReference type="NCBI Taxonomy" id="222440"/>
    <lineage>
        <taxon>Eukaryota</taxon>
        <taxon>Metamonada</taxon>
        <taxon>Preaxostyla</taxon>
        <taxon>Oxymonadida</taxon>
        <taxon>Streblomastigidae</taxon>
        <taxon>Streblomastix</taxon>
    </lineage>
</organism>
<gene>
    <name evidence="1" type="ORF">EZS28_021516</name>
</gene>